<evidence type="ECO:0000256" key="2">
    <source>
        <dbReference type="HAMAP-Rule" id="MF_00489"/>
    </source>
</evidence>
<accession>A0A431WIR6</accession>
<keyword evidence="4" id="KW-1185">Reference proteome</keyword>
<dbReference type="OrthoDB" id="9798918at2"/>
<evidence type="ECO:0000313" key="4">
    <source>
        <dbReference type="Proteomes" id="UP000271374"/>
    </source>
</evidence>
<dbReference type="PANTHER" id="PTHR35146:SF1">
    <property type="entry name" value="UPF0178 PROTEIN YAII"/>
    <property type="match status" value="1"/>
</dbReference>
<evidence type="ECO:0000313" key="3">
    <source>
        <dbReference type="EMBL" id="RTR35304.1"/>
    </source>
</evidence>
<gene>
    <name evidence="3" type="ORF">EKG37_05350</name>
</gene>
<dbReference type="RefSeq" id="WP_126407100.1">
    <property type="nucleotide sequence ID" value="NZ_RXNT01000003.1"/>
</dbReference>
<dbReference type="EMBL" id="RXNT01000003">
    <property type="protein sequence ID" value="RTR35304.1"/>
    <property type="molecule type" value="Genomic_DNA"/>
</dbReference>
<protein>
    <recommendedName>
        <fullName evidence="2">UPF0178 protein EKG37_05350</fullName>
    </recommendedName>
</protein>
<proteinExistence type="inferred from homology"/>
<dbReference type="PANTHER" id="PTHR35146">
    <property type="entry name" value="UPF0178 PROTEIN YAII"/>
    <property type="match status" value="1"/>
</dbReference>
<dbReference type="InterPro" id="IPR003791">
    <property type="entry name" value="UPF0178"/>
</dbReference>
<dbReference type="Proteomes" id="UP000271374">
    <property type="component" value="Unassembled WGS sequence"/>
</dbReference>
<sequence>MDADSCPVKEEIVEISRGFGVSLIFVASYNHVRNDSLGGSWHYVDSDKEAADLFIMNHANAGDIAVTQDIGLASTLLSKKVTVLDPRGNLYEEKDIESALHMRYLSAKARRSGKYGKGPKPFTREDRIRFEKNFIKILSKIKGDF</sequence>
<dbReference type="AlphaFoldDB" id="A0A431WIR6"/>
<name>A0A431WIR6_9BACI</name>
<dbReference type="HAMAP" id="MF_00489">
    <property type="entry name" value="UPF0178"/>
    <property type="match status" value="1"/>
</dbReference>
<dbReference type="Pfam" id="PF02639">
    <property type="entry name" value="DUF188"/>
    <property type="match status" value="1"/>
</dbReference>
<reference evidence="3 4" key="1">
    <citation type="submission" date="2018-12" db="EMBL/GenBank/DDBJ databases">
        <title>Bacillus yapensis draft genome sequence.</title>
        <authorList>
            <person name="Yu L."/>
            <person name="Xu X."/>
            <person name="Tang X."/>
        </authorList>
    </citation>
    <scope>NUCLEOTIDE SEQUENCE [LARGE SCALE GENOMIC DNA]</scope>
    <source>
        <strain evidence="3 4">XXST-01</strain>
    </source>
</reference>
<comment type="similarity">
    <text evidence="1 2">Belongs to the UPF0178 family.</text>
</comment>
<organism evidence="3 4">
    <name type="scientific">Bacillus yapensis</name>
    <dbReference type="NCBI Taxonomy" id="2492960"/>
    <lineage>
        <taxon>Bacteria</taxon>
        <taxon>Bacillati</taxon>
        <taxon>Bacillota</taxon>
        <taxon>Bacilli</taxon>
        <taxon>Bacillales</taxon>
        <taxon>Bacillaceae</taxon>
        <taxon>Bacillus</taxon>
    </lineage>
</organism>
<evidence type="ECO:0000256" key="1">
    <source>
        <dbReference type="ARBA" id="ARBA00008522"/>
    </source>
</evidence>
<comment type="caution">
    <text evidence="3">The sequence shown here is derived from an EMBL/GenBank/DDBJ whole genome shotgun (WGS) entry which is preliminary data.</text>
</comment>